<name>A0A1R3L0S8_9ROSI</name>
<gene>
    <name evidence="1" type="ORF">COLO4_02643</name>
</gene>
<evidence type="ECO:0000313" key="1">
    <source>
        <dbReference type="EMBL" id="OMP12878.1"/>
    </source>
</evidence>
<organism evidence="1 2">
    <name type="scientific">Corchorus olitorius</name>
    <dbReference type="NCBI Taxonomy" id="93759"/>
    <lineage>
        <taxon>Eukaryota</taxon>
        <taxon>Viridiplantae</taxon>
        <taxon>Streptophyta</taxon>
        <taxon>Embryophyta</taxon>
        <taxon>Tracheophyta</taxon>
        <taxon>Spermatophyta</taxon>
        <taxon>Magnoliopsida</taxon>
        <taxon>eudicotyledons</taxon>
        <taxon>Gunneridae</taxon>
        <taxon>Pentapetalae</taxon>
        <taxon>rosids</taxon>
        <taxon>malvids</taxon>
        <taxon>Malvales</taxon>
        <taxon>Malvaceae</taxon>
        <taxon>Grewioideae</taxon>
        <taxon>Apeibeae</taxon>
        <taxon>Corchorus</taxon>
    </lineage>
</organism>
<evidence type="ECO:0000313" key="2">
    <source>
        <dbReference type="Proteomes" id="UP000187203"/>
    </source>
</evidence>
<dbReference type="AlphaFoldDB" id="A0A1R3L0S8"/>
<dbReference type="Proteomes" id="UP000187203">
    <property type="component" value="Unassembled WGS sequence"/>
</dbReference>
<comment type="caution">
    <text evidence="1">The sequence shown here is derived from an EMBL/GenBank/DDBJ whole genome shotgun (WGS) entry which is preliminary data.</text>
</comment>
<dbReference type="EMBL" id="AWUE01005739">
    <property type="protein sequence ID" value="OMP12878.1"/>
    <property type="molecule type" value="Genomic_DNA"/>
</dbReference>
<protein>
    <submittedName>
        <fullName evidence="1">Uncharacterized protein</fullName>
    </submittedName>
</protein>
<sequence>MIRRKRKRVPRLKINGAWEHDCDVLKSHVRMFYVSLFYSNNVQPLTAAYDSFRPRIQEF</sequence>
<reference evidence="2" key="1">
    <citation type="submission" date="2013-09" db="EMBL/GenBank/DDBJ databases">
        <title>Corchorus olitorius genome sequencing.</title>
        <authorList>
            <person name="Alam M."/>
            <person name="Haque M.S."/>
            <person name="Islam M.S."/>
            <person name="Emdad E.M."/>
            <person name="Islam M.M."/>
            <person name="Ahmed B."/>
            <person name="Halim A."/>
            <person name="Hossen Q.M.M."/>
            <person name="Hossain M.Z."/>
            <person name="Ahmed R."/>
            <person name="Khan M.M."/>
            <person name="Islam R."/>
            <person name="Rashid M.M."/>
            <person name="Khan S.A."/>
            <person name="Rahman M.S."/>
            <person name="Alam M."/>
            <person name="Yahiya A.S."/>
            <person name="Khan M.S."/>
            <person name="Azam M.S."/>
            <person name="Haque T."/>
            <person name="Lashkar M.Z.H."/>
            <person name="Akhand A.I."/>
            <person name="Morshed G."/>
            <person name="Roy S."/>
            <person name="Uddin K.S."/>
            <person name="Rabeya T."/>
            <person name="Hossain A.S."/>
            <person name="Chowdhury A."/>
            <person name="Snigdha A.R."/>
            <person name="Mortoza M.S."/>
            <person name="Matin S.A."/>
            <person name="Hoque S.M.E."/>
            <person name="Islam M.K."/>
            <person name="Roy D.K."/>
            <person name="Haider R."/>
            <person name="Moosa M.M."/>
            <person name="Elias S.M."/>
            <person name="Hasan A.M."/>
            <person name="Jahan S."/>
            <person name="Shafiuddin M."/>
            <person name="Mahmood N."/>
            <person name="Shommy N.S."/>
        </authorList>
    </citation>
    <scope>NUCLEOTIDE SEQUENCE [LARGE SCALE GENOMIC DNA]</scope>
    <source>
        <strain evidence="2">cv. O-4</strain>
    </source>
</reference>
<accession>A0A1R3L0S8</accession>
<proteinExistence type="predicted"/>
<keyword evidence="2" id="KW-1185">Reference proteome</keyword>